<organism evidence="1">
    <name type="scientific">marine sediment metagenome</name>
    <dbReference type="NCBI Taxonomy" id="412755"/>
    <lineage>
        <taxon>unclassified sequences</taxon>
        <taxon>metagenomes</taxon>
        <taxon>ecological metagenomes</taxon>
    </lineage>
</organism>
<accession>X1F9E0</accession>
<reference evidence="1" key="1">
    <citation type="journal article" date="2014" name="Front. Microbiol.">
        <title>High frequency of phylogenetically diverse reductive dehalogenase-homologous genes in deep subseafloor sedimentary metagenomes.</title>
        <authorList>
            <person name="Kawai M."/>
            <person name="Futagami T."/>
            <person name="Toyoda A."/>
            <person name="Takaki Y."/>
            <person name="Nishi S."/>
            <person name="Hori S."/>
            <person name="Arai W."/>
            <person name="Tsubouchi T."/>
            <person name="Morono Y."/>
            <person name="Uchiyama I."/>
            <person name="Ito T."/>
            <person name="Fujiyama A."/>
            <person name="Inagaki F."/>
            <person name="Takami H."/>
        </authorList>
    </citation>
    <scope>NUCLEOTIDE SEQUENCE</scope>
    <source>
        <strain evidence="1">Expedition CK06-06</strain>
    </source>
</reference>
<protein>
    <submittedName>
        <fullName evidence="1">Uncharacterized protein</fullName>
    </submittedName>
</protein>
<gene>
    <name evidence="1" type="ORF">S03H2_05906</name>
</gene>
<dbReference type="EMBL" id="BARU01002518">
    <property type="protein sequence ID" value="GAH29175.1"/>
    <property type="molecule type" value="Genomic_DNA"/>
</dbReference>
<dbReference type="AlphaFoldDB" id="X1F9E0"/>
<name>X1F9E0_9ZZZZ</name>
<sequence>MYYMPDLVAQVASTSVKYSFVLGGESRVGIVEPKQVIMKLPDVMFVGGAAISTSTKNRENGDNFAGSFWWIEEWIEE</sequence>
<evidence type="ECO:0000313" key="1">
    <source>
        <dbReference type="EMBL" id="GAH29175.1"/>
    </source>
</evidence>
<proteinExistence type="predicted"/>
<comment type="caution">
    <text evidence="1">The sequence shown here is derived from an EMBL/GenBank/DDBJ whole genome shotgun (WGS) entry which is preliminary data.</text>
</comment>